<gene>
    <name evidence="5" type="ORF">H0H10_26745</name>
</gene>
<dbReference type="CDD" id="cd13543">
    <property type="entry name" value="PBP2_Fbp"/>
    <property type="match status" value="1"/>
</dbReference>
<dbReference type="AlphaFoldDB" id="A0A926L9P3"/>
<dbReference type="Gene3D" id="3.40.190.10">
    <property type="entry name" value="Periplasmic binding protein-like II"/>
    <property type="match status" value="2"/>
</dbReference>
<dbReference type="InterPro" id="IPR026045">
    <property type="entry name" value="Ferric-bd"/>
</dbReference>
<dbReference type="GO" id="GO:0030288">
    <property type="term" value="C:outer membrane-bounded periplasmic space"/>
    <property type="evidence" value="ECO:0007669"/>
    <property type="project" value="TreeGrafter"/>
</dbReference>
<comment type="similarity">
    <text evidence="1">Belongs to the bacterial solute-binding protein 1 family.</text>
</comment>
<keyword evidence="6" id="KW-1185">Reference proteome</keyword>
<accession>A0A926L9P3</accession>
<dbReference type="GO" id="GO:0046872">
    <property type="term" value="F:metal ion binding"/>
    <property type="evidence" value="ECO:0007669"/>
    <property type="project" value="UniProtKB-KW"/>
</dbReference>
<sequence length="348" mass="36613">MRTTRPGGAASVALVTLLTLGPAACGGGSEGTPKASDKKITVYSGRSESLVKPLLEDFQETSGITVEARYGETAAIAAQLQEEGSRTPADVFLAQDAGALGAVAGKDLFAALPDVLLDKVPAAYRDEGGEWVGVTGRSRTMVYNIDQVAEKDLPESVFDLTEPEWKGKVGVAPTNGSFQAFVTAMRVEHGEERTQDFLHGLKANDAPIREGNGAIVADVENGTLATGLVNHYYVYELAKEKGTSVDTLKAKNHFFANGDIGGLVNVSGVGVLKDSGDDPDVRAFADYLLGTQAQTYFAQETYEYPLVAGVASAPGLPKLPSLKTPDIDLGDLDDLQTTIAMIKESGLA</sequence>
<evidence type="ECO:0000313" key="5">
    <source>
        <dbReference type="EMBL" id="MBD0422712.1"/>
    </source>
</evidence>
<dbReference type="Pfam" id="PF13343">
    <property type="entry name" value="SBP_bac_6"/>
    <property type="match status" value="1"/>
</dbReference>
<feature type="binding site" evidence="4">
    <location>
        <position position="232"/>
    </location>
    <ligand>
        <name>Fe cation</name>
        <dbReference type="ChEBI" id="CHEBI:24875"/>
    </ligand>
</feature>
<dbReference type="EMBL" id="JACVQF010000217">
    <property type="protein sequence ID" value="MBD0422712.1"/>
    <property type="molecule type" value="Genomic_DNA"/>
</dbReference>
<dbReference type="SUPFAM" id="SSF53850">
    <property type="entry name" value="Periplasmic binding protein-like II"/>
    <property type="match status" value="1"/>
</dbReference>
<evidence type="ECO:0000256" key="3">
    <source>
        <dbReference type="ARBA" id="ARBA00022729"/>
    </source>
</evidence>
<evidence type="ECO:0000256" key="4">
    <source>
        <dbReference type="PIRSR" id="PIRSR002825-1"/>
    </source>
</evidence>
<keyword evidence="2" id="KW-0410">Iron transport</keyword>
<keyword evidence="4" id="KW-0408">Iron</keyword>
<dbReference type="PANTHER" id="PTHR30006:SF15">
    <property type="entry name" value="IRON-UTILIZATION PERIPLASMIC PROTEIN"/>
    <property type="match status" value="1"/>
</dbReference>
<dbReference type="GO" id="GO:0006826">
    <property type="term" value="P:iron ion transport"/>
    <property type="evidence" value="ECO:0007669"/>
    <property type="project" value="UniProtKB-KW"/>
</dbReference>
<evidence type="ECO:0000256" key="2">
    <source>
        <dbReference type="ARBA" id="ARBA00022496"/>
    </source>
</evidence>
<dbReference type="Proteomes" id="UP000621210">
    <property type="component" value="Unassembled WGS sequence"/>
</dbReference>
<comment type="caution">
    <text evidence="5">The sequence shown here is derived from an EMBL/GenBank/DDBJ whole genome shotgun (WGS) entry which is preliminary data.</text>
</comment>
<dbReference type="PANTHER" id="PTHR30006">
    <property type="entry name" value="THIAMINE-BINDING PERIPLASMIC PROTEIN-RELATED"/>
    <property type="match status" value="1"/>
</dbReference>
<keyword evidence="2" id="KW-0813">Transport</keyword>
<reference evidence="5" key="1">
    <citation type="submission" date="2020-09" db="EMBL/GenBank/DDBJ databases">
        <title>Streptomyces grisecoloratus sp. nov., isolated from cotton soil.</title>
        <authorList>
            <person name="Xing L."/>
        </authorList>
    </citation>
    <scope>NUCLEOTIDE SEQUENCE</scope>
    <source>
        <strain evidence="5">TRM S81-3</strain>
    </source>
</reference>
<reference evidence="5" key="2">
    <citation type="submission" date="2020-09" db="EMBL/GenBank/DDBJ databases">
        <authorList>
            <person name="Luo X."/>
        </authorList>
    </citation>
    <scope>NUCLEOTIDE SEQUENCE</scope>
    <source>
        <strain evidence="5">TRM S81-3</strain>
    </source>
</reference>
<name>A0A926L9P3_9ACTN</name>
<keyword evidence="4" id="KW-0479">Metal-binding</keyword>
<keyword evidence="2" id="KW-0406">Ion transport</keyword>
<feature type="binding site" evidence="4">
    <location>
        <position position="233"/>
    </location>
    <ligand>
        <name>Fe cation</name>
        <dbReference type="ChEBI" id="CHEBI:24875"/>
    </ligand>
</feature>
<organism evidence="5 6">
    <name type="scientific">Streptomyces griseicoloratus</name>
    <dbReference type="NCBI Taxonomy" id="2752516"/>
    <lineage>
        <taxon>Bacteria</taxon>
        <taxon>Bacillati</taxon>
        <taxon>Actinomycetota</taxon>
        <taxon>Actinomycetes</taxon>
        <taxon>Kitasatosporales</taxon>
        <taxon>Streptomycetaceae</taxon>
        <taxon>Streptomyces</taxon>
    </lineage>
</organism>
<protein>
    <submittedName>
        <fullName evidence="5">Iron ABC transporter substrate-binding protein</fullName>
    </submittedName>
</protein>
<keyword evidence="3" id="KW-0732">Signal</keyword>
<evidence type="ECO:0000256" key="1">
    <source>
        <dbReference type="ARBA" id="ARBA00008520"/>
    </source>
</evidence>
<dbReference type="PIRSF" id="PIRSF002825">
    <property type="entry name" value="CfbpA"/>
    <property type="match status" value="1"/>
</dbReference>
<proteinExistence type="inferred from homology"/>
<evidence type="ECO:0000313" key="6">
    <source>
        <dbReference type="Proteomes" id="UP000621210"/>
    </source>
</evidence>